<evidence type="ECO:0000313" key="4">
    <source>
        <dbReference type="EMBL" id="MDP9903926.1"/>
    </source>
</evidence>
<comment type="similarity">
    <text evidence="1 3">Belongs to the short-chain dehydrogenases/reductases (SDR) family.</text>
</comment>
<dbReference type="Pfam" id="PF00106">
    <property type="entry name" value="adh_short"/>
    <property type="match status" value="1"/>
</dbReference>
<comment type="caution">
    <text evidence="4">The sequence shown here is derived from an EMBL/GenBank/DDBJ whole genome shotgun (WGS) entry which is preliminary data.</text>
</comment>
<dbReference type="PIRSF" id="PIRSF000126">
    <property type="entry name" value="11-beta-HSD1"/>
    <property type="match status" value="1"/>
</dbReference>
<dbReference type="GO" id="GO:0016020">
    <property type="term" value="C:membrane"/>
    <property type="evidence" value="ECO:0007669"/>
    <property type="project" value="TreeGrafter"/>
</dbReference>
<proteinExistence type="inferred from homology"/>
<organism evidence="4 7">
    <name type="scientific">Arthrobacter bambusae</name>
    <dbReference type="NCBI Taxonomy" id="1338426"/>
    <lineage>
        <taxon>Bacteria</taxon>
        <taxon>Bacillati</taxon>
        <taxon>Actinomycetota</taxon>
        <taxon>Actinomycetes</taxon>
        <taxon>Micrococcales</taxon>
        <taxon>Micrococcaceae</taxon>
        <taxon>Arthrobacter</taxon>
    </lineage>
</organism>
<dbReference type="Gene3D" id="3.40.50.720">
    <property type="entry name" value="NAD(P)-binding Rossmann-like Domain"/>
    <property type="match status" value="1"/>
</dbReference>
<dbReference type="Proteomes" id="UP001242995">
    <property type="component" value="Unassembled WGS sequence"/>
</dbReference>
<dbReference type="EMBL" id="JAUSRG010000002">
    <property type="protein sequence ID" value="MDP9903926.1"/>
    <property type="molecule type" value="Genomic_DNA"/>
</dbReference>
<dbReference type="InterPro" id="IPR002347">
    <property type="entry name" value="SDR_fam"/>
</dbReference>
<accession>A0AAW8D4W3</accession>
<dbReference type="GO" id="GO:0016491">
    <property type="term" value="F:oxidoreductase activity"/>
    <property type="evidence" value="ECO:0007669"/>
    <property type="project" value="UniProtKB-KW"/>
</dbReference>
<evidence type="ECO:0000313" key="6">
    <source>
        <dbReference type="Proteomes" id="UP001230951"/>
    </source>
</evidence>
<dbReference type="RefSeq" id="WP_284988292.1">
    <property type="nucleotide sequence ID" value="NZ_JAUSRG010000002.1"/>
</dbReference>
<protein>
    <submittedName>
        <fullName evidence="4">Short-subunit dehydrogenase</fullName>
    </submittedName>
</protein>
<dbReference type="PRINTS" id="PR00081">
    <property type="entry name" value="GDHRDH"/>
</dbReference>
<dbReference type="PANTHER" id="PTHR44196">
    <property type="entry name" value="DEHYDROGENASE/REDUCTASE SDR FAMILY MEMBER 7B"/>
    <property type="match status" value="1"/>
</dbReference>
<keyword evidence="6" id="KW-1185">Reference proteome</keyword>
<dbReference type="SUPFAM" id="SSF51735">
    <property type="entry name" value="NAD(P)-binding Rossmann-fold domains"/>
    <property type="match status" value="1"/>
</dbReference>
<evidence type="ECO:0000256" key="3">
    <source>
        <dbReference type="RuleBase" id="RU000363"/>
    </source>
</evidence>
<dbReference type="CDD" id="cd05233">
    <property type="entry name" value="SDR_c"/>
    <property type="match status" value="1"/>
</dbReference>
<dbReference type="EMBL" id="JAUSTF010000001">
    <property type="protein sequence ID" value="MDQ0179420.1"/>
    <property type="molecule type" value="Genomic_DNA"/>
</dbReference>
<name>A0AAW8D4W3_9MICC</name>
<keyword evidence="2" id="KW-0560">Oxidoreductase</keyword>
<sequence>MNISAKTALITGASTGIGSVFARRLAAEGARLILVARSQDKLDALAAELRGHGTEVTVLAMDLSLPDSAKELQLATDSLGLTVDILVNNAGFGTHGQVVQADADRYAEQIQLNCSTLVGTSTRYLPGMAERGSGAIINIASTAAFQPIPHMAVYGATKAFVLSFTQALWAETQGTGVKVLAVCPGATDTPFFDIAGEAAAAGSLRTPEQVVDTAMSAIRGNKPSVVDGRLNSFVARVAVKLLPEKLVIAAAGRAVRPAN</sequence>
<gene>
    <name evidence="4" type="ORF">J2S90_000872</name>
    <name evidence="5" type="ORF">J2S93_000827</name>
</gene>
<evidence type="ECO:0000256" key="1">
    <source>
        <dbReference type="ARBA" id="ARBA00006484"/>
    </source>
</evidence>
<dbReference type="InterPro" id="IPR036291">
    <property type="entry name" value="NAD(P)-bd_dom_sf"/>
</dbReference>
<evidence type="ECO:0000313" key="5">
    <source>
        <dbReference type="EMBL" id="MDQ0179420.1"/>
    </source>
</evidence>
<dbReference type="PANTHER" id="PTHR44196:SF2">
    <property type="entry name" value="SHORT-CHAIN DEHYDROGENASE-RELATED"/>
    <property type="match status" value="1"/>
</dbReference>
<reference evidence="4 6" key="1">
    <citation type="submission" date="2023-07" db="EMBL/GenBank/DDBJ databases">
        <title>Sorghum-associated microbial communities from plants grown in Nebraska, USA.</title>
        <authorList>
            <person name="Schachtman D."/>
        </authorList>
    </citation>
    <scope>NUCLEOTIDE SEQUENCE</scope>
    <source>
        <strain evidence="4">DS1006</strain>
        <strain evidence="5 6">DS1016</strain>
    </source>
</reference>
<dbReference type="PRINTS" id="PR00080">
    <property type="entry name" value="SDRFAMILY"/>
</dbReference>
<dbReference type="Proteomes" id="UP001230951">
    <property type="component" value="Unassembled WGS sequence"/>
</dbReference>
<dbReference type="AlphaFoldDB" id="A0AAW8D4W3"/>
<evidence type="ECO:0000313" key="7">
    <source>
        <dbReference type="Proteomes" id="UP001242995"/>
    </source>
</evidence>
<evidence type="ECO:0000256" key="2">
    <source>
        <dbReference type="ARBA" id="ARBA00023002"/>
    </source>
</evidence>